<evidence type="ECO:0000256" key="1">
    <source>
        <dbReference type="SAM" id="MobiDB-lite"/>
    </source>
</evidence>
<dbReference type="EMBL" id="JAIZAY010000020">
    <property type="protein sequence ID" value="KAJ8023171.1"/>
    <property type="molecule type" value="Genomic_DNA"/>
</dbReference>
<comment type="caution">
    <text evidence="2">The sequence shown here is derived from an EMBL/GenBank/DDBJ whole genome shotgun (WGS) entry which is preliminary data.</text>
</comment>
<reference evidence="2" key="1">
    <citation type="submission" date="2021-10" db="EMBL/GenBank/DDBJ databases">
        <title>Tropical sea cucumber genome reveals ecological adaptation and Cuvierian tubules defense mechanism.</title>
        <authorList>
            <person name="Chen T."/>
        </authorList>
    </citation>
    <scope>NUCLEOTIDE SEQUENCE</scope>
    <source>
        <strain evidence="2">Nanhai2018</strain>
        <tissue evidence="2">Muscle</tissue>
    </source>
</reference>
<evidence type="ECO:0000313" key="3">
    <source>
        <dbReference type="Proteomes" id="UP001152320"/>
    </source>
</evidence>
<keyword evidence="3" id="KW-1185">Reference proteome</keyword>
<evidence type="ECO:0000313" key="2">
    <source>
        <dbReference type="EMBL" id="KAJ8023171.1"/>
    </source>
</evidence>
<protein>
    <submittedName>
        <fullName evidence="2">Uncharacterized protein</fullName>
    </submittedName>
</protein>
<gene>
    <name evidence="2" type="ORF">HOLleu_38276</name>
</gene>
<proteinExistence type="predicted"/>
<organism evidence="2 3">
    <name type="scientific">Holothuria leucospilota</name>
    <name type="common">Black long sea cucumber</name>
    <name type="synonym">Mertensiothuria leucospilota</name>
    <dbReference type="NCBI Taxonomy" id="206669"/>
    <lineage>
        <taxon>Eukaryota</taxon>
        <taxon>Metazoa</taxon>
        <taxon>Echinodermata</taxon>
        <taxon>Eleutherozoa</taxon>
        <taxon>Echinozoa</taxon>
        <taxon>Holothuroidea</taxon>
        <taxon>Aspidochirotacea</taxon>
        <taxon>Aspidochirotida</taxon>
        <taxon>Holothuriidae</taxon>
        <taxon>Holothuria</taxon>
    </lineage>
</organism>
<dbReference type="AlphaFoldDB" id="A0A9Q0YKP0"/>
<accession>A0A9Q0YKP0</accession>
<sequence>MMSHIFQSLVKISQEFPRSSSGVTRGQKAKFPKNSQDSHQGHQRTKSKISQVFPRPNVTV</sequence>
<dbReference type="Proteomes" id="UP001152320">
    <property type="component" value="Chromosome 20"/>
</dbReference>
<feature type="region of interest" description="Disordered" evidence="1">
    <location>
        <begin position="16"/>
        <end position="60"/>
    </location>
</feature>
<name>A0A9Q0YKP0_HOLLE</name>